<keyword evidence="5" id="KW-1185">Reference proteome</keyword>
<sequence length="358" mass="40204">MPRPNRGAYLKFIRARGAYYIQWSEAGSTRKRSTGTADRATAEAALAEFIRERYRRQRPAGPRDPSEFPIADALDLYGSLHAPTTEAPERIGHAIEALLPFWGANMVGDVSDETCRAYGEWRGRSDGTIRRELGTLRAAINFAHRKGRLTHAPAVWLPDRPEGRERFLTRSDAAALLNAARTTRADTRLYLPLFIVLALYTGARKDAILSLRWTQVDLDRRRINFNPPGRKRTGKGRAHIPIPDRLLTFLRLAHRRGSDLGYVVHNSGRRIKDIGGAWDGAPDRGGDGSFGRACKRAGIADVTPHTLRHTCGTWLAQRGVDLWEIAGWLGHSHEHTVTLYAHHHPDFLDNARRAADRR</sequence>
<dbReference type="PANTHER" id="PTHR30349:SF64">
    <property type="entry name" value="PROPHAGE INTEGRASE INTD-RELATED"/>
    <property type="match status" value="1"/>
</dbReference>
<dbReference type="InterPro" id="IPR011010">
    <property type="entry name" value="DNA_brk_join_enz"/>
</dbReference>
<name>A0ABW4NIQ6_9SPHN</name>
<dbReference type="InterPro" id="IPR002104">
    <property type="entry name" value="Integrase_catalytic"/>
</dbReference>
<protein>
    <submittedName>
        <fullName evidence="4">Tyrosine-type recombinase/integrase</fullName>
    </submittedName>
</protein>
<dbReference type="CDD" id="cd00796">
    <property type="entry name" value="INT_Rci_Hp1_C"/>
    <property type="match status" value="1"/>
</dbReference>
<proteinExistence type="predicted"/>
<feature type="domain" description="Tyr recombinase" evidence="3">
    <location>
        <begin position="163"/>
        <end position="353"/>
    </location>
</feature>
<evidence type="ECO:0000259" key="3">
    <source>
        <dbReference type="PROSITE" id="PS51898"/>
    </source>
</evidence>
<dbReference type="Proteomes" id="UP001597283">
    <property type="component" value="Unassembled WGS sequence"/>
</dbReference>
<dbReference type="RefSeq" id="WP_380941822.1">
    <property type="nucleotide sequence ID" value="NZ_JBHUFC010000024.1"/>
</dbReference>
<dbReference type="SUPFAM" id="SSF56349">
    <property type="entry name" value="DNA breaking-rejoining enzymes"/>
    <property type="match status" value="1"/>
</dbReference>
<dbReference type="Gene3D" id="1.10.443.10">
    <property type="entry name" value="Intergrase catalytic core"/>
    <property type="match status" value="1"/>
</dbReference>
<evidence type="ECO:0000256" key="1">
    <source>
        <dbReference type="ARBA" id="ARBA00022908"/>
    </source>
</evidence>
<accession>A0ABW4NIQ6</accession>
<gene>
    <name evidence="4" type="ORF">ACFSC3_19185</name>
</gene>
<keyword evidence="2" id="KW-0233">DNA recombination</keyword>
<comment type="caution">
    <text evidence="4">The sequence shown here is derived from an EMBL/GenBank/DDBJ whole genome shotgun (WGS) entry which is preliminary data.</text>
</comment>
<dbReference type="InterPro" id="IPR050090">
    <property type="entry name" value="Tyrosine_recombinase_XerCD"/>
</dbReference>
<evidence type="ECO:0000313" key="4">
    <source>
        <dbReference type="EMBL" id="MFD1789683.1"/>
    </source>
</evidence>
<dbReference type="PANTHER" id="PTHR30349">
    <property type="entry name" value="PHAGE INTEGRASE-RELATED"/>
    <property type="match status" value="1"/>
</dbReference>
<evidence type="ECO:0000313" key="5">
    <source>
        <dbReference type="Proteomes" id="UP001597283"/>
    </source>
</evidence>
<reference evidence="5" key="1">
    <citation type="journal article" date="2019" name="Int. J. Syst. Evol. Microbiol.">
        <title>The Global Catalogue of Microorganisms (GCM) 10K type strain sequencing project: providing services to taxonomists for standard genome sequencing and annotation.</title>
        <authorList>
            <consortium name="The Broad Institute Genomics Platform"/>
            <consortium name="The Broad Institute Genome Sequencing Center for Infectious Disease"/>
            <person name="Wu L."/>
            <person name="Ma J."/>
        </authorList>
    </citation>
    <scope>NUCLEOTIDE SEQUENCE [LARGE SCALE GENOMIC DNA]</scope>
    <source>
        <strain evidence="5">Q85</strain>
    </source>
</reference>
<dbReference type="PROSITE" id="PS51898">
    <property type="entry name" value="TYR_RECOMBINASE"/>
    <property type="match status" value="1"/>
</dbReference>
<evidence type="ECO:0000256" key="2">
    <source>
        <dbReference type="ARBA" id="ARBA00023172"/>
    </source>
</evidence>
<dbReference type="InterPro" id="IPR013762">
    <property type="entry name" value="Integrase-like_cat_sf"/>
</dbReference>
<dbReference type="Pfam" id="PF00589">
    <property type="entry name" value="Phage_integrase"/>
    <property type="match status" value="1"/>
</dbReference>
<keyword evidence="1" id="KW-0229">DNA integration</keyword>
<organism evidence="4 5">
    <name type="scientific">Sphingomonas floccifaciens</name>
    <dbReference type="NCBI Taxonomy" id="1844115"/>
    <lineage>
        <taxon>Bacteria</taxon>
        <taxon>Pseudomonadati</taxon>
        <taxon>Pseudomonadota</taxon>
        <taxon>Alphaproteobacteria</taxon>
        <taxon>Sphingomonadales</taxon>
        <taxon>Sphingomonadaceae</taxon>
        <taxon>Sphingomonas</taxon>
    </lineage>
</organism>
<dbReference type="EMBL" id="JBHUFC010000024">
    <property type="protein sequence ID" value="MFD1789683.1"/>
    <property type="molecule type" value="Genomic_DNA"/>
</dbReference>